<dbReference type="RefSeq" id="WP_350346527.1">
    <property type="nucleotide sequence ID" value="NZ_CP158453.1"/>
</dbReference>
<proteinExistence type="predicted"/>
<dbReference type="CDD" id="cd06267">
    <property type="entry name" value="PBP1_LacI_sugar_binding-like"/>
    <property type="match status" value="1"/>
</dbReference>
<dbReference type="PROSITE" id="PS00356">
    <property type="entry name" value="HTH_LACI_1"/>
    <property type="match status" value="1"/>
</dbReference>
<keyword evidence="2" id="KW-0805">Transcription regulation</keyword>
<evidence type="ECO:0000259" key="5">
    <source>
        <dbReference type="PROSITE" id="PS50932"/>
    </source>
</evidence>
<dbReference type="GO" id="GO:0000976">
    <property type="term" value="F:transcription cis-regulatory region binding"/>
    <property type="evidence" value="ECO:0007669"/>
    <property type="project" value="TreeGrafter"/>
</dbReference>
<evidence type="ECO:0000256" key="3">
    <source>
        <dbReference type="ARBA" id="ARBA00023125"/>
    </source>
</evidence>
<dbReference type="SUPFAM" id="SSF47413">
    <property type="entry name" value="lambda repressor-like DNA-binding domains"/>
    <property type="match status" value="1"/>
</dbReference>
<organism evidence="6">
    <name type="scientific">Heyndrickxia faecalis</name>
    <dbReference type="NCBI Taxonomy" id="2824910"/>
    <lineage>
        <taxon>Bacteria</taxon>
        <taxon>Bacillati</taxon>
        <taxon>Bacillota</taxon>
        <taxon>Bacilli</taxon>
        <taxon>Bacillales</taxon>
        <taxon>Bacillaceae</taxon>
        <taxon>Heyndrickxia</taxon>
    </lineage>
</organism>
<keyword evidence="1" id="KW-0678">Repressor</keyword>
<evidence type="ECO:0000256" key="4">
    <source>
        <dbReference type="ARBA" id="ARBA00023163"/>
    </source>
</evidence>
<dbReference type="PANTHER" id="PTHR30146:SF148">
    <property type="entry name" value="HTH-TYPE TRANSCRIPTIONAL REPRESSOR PURR-RELATED"/>
    <property type="match status" value="1"/>
</dbReference>
<evidence type="ECO:0000256" key="1">
    <source>
        <dbReference type="ARBA" id="ARBA00022491"/>
    </source>
</evidence>
<protein>
    <submittedName>
        <fullName evidence="6">LacI family DNA-binding transcriptional regulator</fullName>
    </submittedName>
</protein>
<gene>
    <name evidence="6" type="ORF">ABR335_02830</name>
</gene>
<dbReference type="EMBL" id="CP158453">
    <property type="protein sequence ID" value="XBX98564.1"/>
    <property type="molecule type" value="Genomic_DNA"/>
</dbReference>
<name>A0AAU7WI71_9BACI</name>
<feature type="domain" description="HTH lacI-type" evidence="5">
    <location>
        <begin position="2"/>
        <end position="56"/>
    </location>
</feature>
<dbReference type="GO" id="GO:0003700">
    <property type="term" value="F:DNA-binding transcription factor activity"/>
    <property type="evidence" value="ECO:0007669"/>
    <property type="project" value="TreeGrafter"/>
</dbReference>
<dbReference type="InterPro" id="IPR028082">
    <property type="entry name" value="Peripla_BP_I"/>
</dbReference>
<dbReference type="PANTHER" id="PTHR30146">
    <property type="entry name" value="LACI-RELATED TRANSCRIPTIONAL REPRESSOR"/>
    <property type="match status" value="1"/>
</dbReference>
<dbReference type="PRINTS" id="PR00036">
    <property type="entry name" value="HTHLACI"/>
</dbReference>
<accession>A0AAU7WI71</accession>
<dbReference type="AlphaFoldDB" id="A0AAU7WI71"/>
<dbReference type="GeneID" id="93258501"/>
<dbReference type="SMART" id="SM00354">
    <property type="entry name" value="HTH_LACI"/>
    <property type="match status" value="1"/>
</dbReference>
<dbReference type="Gene3D" id="3.40.50.2300">
    <property type="match status" value="2"/>
</dbReference>
<reference evidence="6" key="1">
    <citation type="submission" date="2024-06" db="EMBL/GenBank/DDBJ databases">
        <authorList>
            <person name="Huang C.H."/>
            <person name="Ting Y.S."/>
            <person name="Cheng Y.H."/>
        </authorList>
    </citation>
    <scope>NUCLEOTIDE SEQUENCE</scope>
    <source>
        <strain evidence="6">TCI803</strain>
    </source>
</reference>
<sequence>MVTMKDIAKEANVSVATVSHVINGTKHITEEKYNKVMEIIRKYNYIPNSTAKNLRKQITKTAGLIVSSFPDSFVNKMVFGVEERAREMGYHILLVNTNEDVDYEEKTINLLHSKMVDGIILSPTISNIDYLSKFSNEHFPIVLVNRYDPKVQNVPYVTGDNFQTGYLATKHLLQHGHKEIGLIYSVPNVSTTVGRIEGYKAALSEYQLPFRESYLERGFGTVKGGADAAQSLLSRENQITAIFILSDLMTIGVISKLKELSLKIPKDVAIIGFGDFESAEIIEPPVTNIVLPPDLIGKAAFDALLNKMKNPAYAEHIEIPPYFIKRRSCGCSLYGRA</sequence>
<dbReference type="SUPFAM" id="SSF53822">
    <property type="entry name" value="Periplasmic binding protein-like I"/>
    <property type="match status" value="1"/>
</dbReference>
<dbReference type="InterPro" id="IPR001761">
    <property type="entry name" value="Peripla_BP/Lac1_sug-bd_dom"/>
</dbReference>
<keyword evidence="4" id="KW-0804">Transcription</keyword>
<evidence type="ECO:0000256" key="2">
    <source>
        <dbReference type="ARBA" id="ARBA00023015"/>
    </source>
</evidence>
<dbReference type="Pfam" id="PF00356">
    <property type="entry name" value="LacI"/>
    <property type="match status" value="1"/>
</dbReference>
<evidence type="ECO:0000313" key="6">
    <source>
        <dbReference type="EMBL" id="XBX98564.1"/>
    </source>
</evidence>
<dbReference type="Gene3D" id="1.10.260.40">
    <property type="entry name" value="lambda repressor-like DNA-binding domains"/>
    <property type="match status" value="1"/>
</dbReference>
<dbReference type="InterPro" id="IPR010982">
    <property type="entry name" value="Lambda_DNA-bd_dom_sf"/>
</dbReference>
<dbReference type="Pfam" id="PF00532">
    <property type="entry name" value="Peripla_BP_1"/>
    <property type="match status" value="1"/>
</dbReference>
<dbReference type="InterPro" id="IPR000843">
    <property type="entry name" value="HTH_LacI"/>
</dbReference>
<keyword evidence="3 6" id="KW-0238">DNA-binding</keyword>
<dbReference type="PROSITE" id="PS50932">
    <property type="entry name" value="HTH_LACI_2"/>
    <property type="match status" value="1"/>
</dbReference>
<dbReference type="CDD" id="cd01392">
    <property type="entry name" value="HTH_LacI"/>
    <property type="match status" value="1"/>
</dbReference>